<evidence type="ECO:0000256" key="1">
    <source>
        <dbReference type="SAM" id="MobiDB-lite"/>
    </source>
</evidence>
<evidence type="ECO:0000259" key="2">
    <source>
        <dbReference type="Pfam" id="PF16064"/>
    </source>
</evidence>
<dbReference type="AlphaFoldDB" id="A0A226CXF2"/>
<dbReference type="PANTHER" id="PTHR34153">
    <property type="entry name" value="SI:CH211-262H13.3-RELATED-RELATED"/>
    <property type="match status" value="1"/>
</dbReference>
<comment type="caution">
    <text evidence="3">The sequence shown here is derived from an EMBL/GenBank/DDBJ whole genome shotgun (WGS) entry which is preliminary data.</text>
</comment>
<dbReference type="Pfam" id="PF16064">
    <property type="entry name" value="DUF4806"/>
    <property type="match status" value="1"/>
</dbReference>
<dbReference type="EMBL" id="LNIX01000062">
    <property type="protein sequence ID" value="OXA37218.1"/>
    <property type="molecule type" value="Genomic_DNA"/>
</dbReference>
<accession>A0A226CXF2</accession>
<organism evidence="3 4">
    <name type="scientific">Folsomia candida</name>
    <name type="common">Springtail</name>
    <dbReference type="NCBI Taxonomy" id="158441"/>
    <lineage>
        <taxon>Eukaryota</taxon>
        <taxon>Metazoa</taxon>
        <taxon>Ecdysozoa</taxon>
        <taxon>Arthropoda</taxon>
        <taxon>Hexapoda</taxon>
        <taxon>Collembola</taxon>
        <taxon>Entomobryomorpha</taxon>
        <taxon>Isotomoidea</taxon>
        <taxon>Isotomidae</taxon>
        <taxon>Proisotominae</taxon>
        <taxon>Folsomia</taxon>
    </lineage>
</organism>
<feature type="domain" description="DUF4806" evidence="2">
    <location>
        <begin position="238"/>
        <end position="310"/>
    </location>
</feature>
<sequence length="344" mass="38812">MHFLTSFLFNVFKMSDSLKFSILQIDVKGTKLVEIVPLSWIDETEKVVCWPPPAKLKSLSKKGSSLPLPSWRQQNFEKILGKYASWEIACEKLKVAEETSNIESDSEEEPPHRRRNNVPQALIEGNPPQISSDSSGEEEEGDIAVVPPSVTLDSEATPPNHPPDSEVQLVNEEGGAILLTSSQEIQDLKKLILGFQKQCFEILERQNIDIKDIKSVLHNLKATNGDGPTADFSVIPTHPLNNKEELDILENWIRDAKANRDTLIDYLALTGGKTPQKNVRKLYKKFFVFSFARQINWTGKGGKISLKPLEFLGVVKEAVRRKHNTATDDDIESVSKDYFRFLKE</sequence>
<dbReference type="OrthoDB" id="10071708at2759"/>
<dbReference type="Proteomes" id="UP000198287">
    <property type="component" value="Unassembled WGS sequence"/>
</dbReference>
<reference evidence="3 4" key="1">
    <citation type="submission" date="2015-12" db="EMBL/GenBank/DDBJ databases">
        <title>The genome of Folsomia candida.</title>
        <authorList>
            <person name="Faddeeva A."/>
            <person name="Derks M.F."/>
            <person name="Anvar Y."/>
            <person name="Smit S."/>
            <person name="Van Straalen N."/>
            <person name="Roelofs D."/>
        </authorList>
    </citation>
    <scope>NUCLEOTIDE SEQUENCE [LARGE SCALE GENOMIC DNA]</scope>
    <source>
        <strain evidence="3 4">VU population</strain>
        <tissue evidence="3">Whole body</tissue>
    </source>
</reference>
<keyword evidence="4" id="KW-1185">Reference proteome</keyword>
<dbReference type="InterPro" id="IPR032071">
    <property type="entry name" value="DUF4806"/>
</dbReference>
<name>A0A226CXF2_FOLCA</name>
<dbReference type="PANTHER" id="PTHR34153:SF2">
    <property type="entry name" value="SI:CH211-262H13.3-RELATED"/>
    <property type="match status" value="1"/>
</dbReference>
<evidence type="ECO:0000313" key="3">
    <source>
        <dbReference type="EMBL" id="OXA37218.1"/>
    </source>
</evidence>
<gene>
    <name evidence="3" type="ORF">Fcan01_28026</name>
</gene>
<dbReference type="OMA" id="HEGNYQA"/>
<evidence type="ECO:0000313" key="4">
    <source>
        <dbReference type="Proteomes" id="UP000198287"/>
    </source>
</evidence>
<protein>
    <recommendedName>
        <fullName evidence="2">DUF4806 domain-containing protein</fullName>
    </recommendedName>
</protein>
<proteinExistence type="predicted"/>
<feature type="region of interest" description="Disordered" evidence="1">
    <location>
        <begin position="97"/>
        <end position="142"/>
    </location>
</feature>